<evidence type="ECO:0000313" key="1">
    <source>
        <dbReference type="EMBL" id="AKB71045.1"/>
    </source>
</evidence>
<dbReference type="InterPro" id="IPR011042">
    <property type="entry name" value="6-blade_b-propeller_TolB-like"/>
</dbReference>
<reference evidence="1 2" key="1">
    <citation type="submission" date="2014-07" db="EMBL/GenBank/DDBJ databases">
        <title>Methanogenic archaea and the global carbon cycle.</title>
        <authorList>
            <person name="Henriksen J.R."/>
            <person name="Luke J."/>
            <person name="Reinhart S."/>
            <person name="Benedict M.N."/>
            <person name="Youngblut N.D."/>
            <person name="Metcalf M.E."/>
            <person name="Whitaker R.J."/>
            <person name="Metcalf W.W."/>
        </authorList>
    </citation>
    <scope>NUCLEOTIDE SEQUENCE [LARGE SCALE GENOMIC DNA]</scope>
    <source>
        <strain evidence="1 2">C16</strain>
    </source>
</reference>
<dbReference type="GeneID" id="24881068"/>
<dbReference type="AlphaFoldDB" id="A0A0E3WPA4"/>
<dbReference type="NCBIfam" id="TIGR04275">
    <property type="entry name" value="beta_prop_Msarc"/>
    <property type="match status" value="7"/>
</dbReference>
<dbReference type="KEGG" id="mmac:MSMAC_1155"/>
<dbReference type="EMBL" id="CP009514">
    <property type="protein sequence ID" value="AKB71045.1"/>
    <property type="molecule type" value="Genomic_DNA"/>
</dbReference>
<dbReference type="InterPro" id="IPR027618">
    <property type="entry name" value="Beta_prop_Msarc"/>
</dbReference>
<sequence length="456" mass="51911">MLINRTIILLAAAIFLIFDVYDLASAGGTTTENNSNVDFQQTQPKDSQSPIAEILSINNNSSQIASRCSPAIYGDRVVWEIIRNEGSNNDIYMYNVSTSKETQITTSGKANYPAIYEDKVVWTDYRNENNHIYMYNLSAERETQITTNESIKSGPEIYGDRIIWIDDRNGKQDIYVYNISTTKETQITTNGSASEYGSPAIYGDRIVWQDERDGNSDIYMYNLSTEKETRITINESSQEDPAIYGNRIVWTDYRNSKESSTFYMNSNSDIYMYDLSTSTETQITSNKSNQFRPEIYGDRIVWVDERNSDKSGEFYMNSNSDIYMYDLSTSTEIQITTNELDQDFPFLYSDRIVWMDSRNLSDIYMYNITNSKEIPITTNQSSQISEINVDISMSWNPDSAVPLDNATFAISGPDETYIGNGSDWTKFNASAGDSVPKSSDKSKCNITTQNYNSIIM</sequence>
<organism evidence="1 2">
    <name type="scientific">Methanosarcina mazei C16</name>
    <dbReference type="NCBI Taxonomy" id="1434113"/>
    <lineage>
        <taxon>Archaea</taxon>
        <taxon>Methanobacteriati</taxon>
        <taxon>Methanobacteriota</taxon>
        <taxon>Stenosarchaea group</taxon>
        <taxon>Methanomicrobia</taxon>
        <taxon>Methanosarcinales</taxon>
        <taxon>Methanosarcinaceae</taxon>
        <taxon>Methanosarcina</taxon>
    </lineage>
</organism>
<dbReference type="SUPFAM" id="SSF69304">
    <property type="entry name" value="Tricorn protease N-terminal domain"/>
    <property type="match status" value="2"/>
</dbReference>
<proteinExistence type="predicted"/>
<dbReference type="Proteomes" id="UP000033071">
    <property type="component" value="Chromosome"/>
</dbReference>
<name>A0A0E3WPA4_METMZ</name>
<accession>A0A0E3WPA4</accession>
<dbReference type="PANTHER" id="PTHR36842:SF1">
    <property type="entry name" value="PROTEIN TOLB"/>
    <property type="match status" value="1"/>
</dbReference>
<dbReference type="RefSeq" id="WP_052727616.1">
    <property type="nucleotide sequence ID" value="NZ_CP009514.1"/>
</dbReference>
<dbReference type="HOGENOM" id="CLU_599381_0_0_2"/>
<evidence type="ECO:0000313" key="2">
    <source>
        <dbReference type="Proteomes" id="UP000033071"/>
    </source>
</evidence>
<protein>
    <submittedName>
        <fullName evidence="1">Cell surface protein</fullName>
    </submittedName>
</protein>
<dbReference type="PANTHER" id="PTHR36842">
    <property type="entry name" value="PROTEIN TOLB HOMOLOG"/>
    <property type="match status" value="1"/>
</dbReference>
<gene>
    <name evidence="1" type="ORF">MSMAC_1155</name>
</gene>
<dbReference type="Gene3D" id="2.120.10.30">
    <property type="entry name" value="TolB, C-terminal domain"/>
    <property type="match status" value="2"/>
</dbReference>
<dbReference type="PATRIC" id="fig|1434113.4.peg.1452"/>